<dbReference type="InterPro" id="IPR011042">
    <property type="entry name" value="6-blade_b-propeller_TolB-like"/>
</dbReference>
<evidence type="ECO:0000313" key="4">
    <source>
        <dbReference type="Proteomes" id="UP000460272"/>
    </source>
</evidence>
<dbReference type="AlphaFoldDB" id="A0A6P2BWP5"/>
<dbReference type="EMBL" id="RPFW01000005">
    <property type="protein sequence ID" value="TVZ02656.1"/>
    <property type="molecule type" value="Genomic_DNA"/>
</dbReference>
<organism evidence="3 4">
    <name type="scientific">Trebonia kvetii</name>
    <dbReference type="NCBI Taxonomy" id="2480626"/>
    <lineage>
        <taxon>Bacteria</taxon>
        <taxon>Bacillati</taxon>
        <taxon>Actinomycetota</taxon>
        <taxon>Actinomycetes</taxon>
        <taxon>Streptosporangiales</taxon>
        <taxon>Treboniaceae</taxon>
        <taxon>Trebonia</taxon>
    </lineage>
</organism>
<evidence type="ECO:0000256" key="1">
    <source>
        <dbReference type="SAM" id="MobiDB-lite"/>
    </source>
</evidence>
<keyword evidence="4" id="KW-1185">Reference proteome</keyword>
<evidence type="ECO:0008006" key="5">
    <source>
        <dbReference type="Google" id="ProtNLM"/>
    </source>
</evidence>
<name>A0A6P2BWP5_9ACTN</name>
<evidence type="ECO:0000313" key="3">
    <source>
        <dbReference type="EMBL" id="TVZ02656.1"/>
    </source>
</evidence>
<dbReference type="InterPro" id="IPR011044">
    <property type="entry name" value="Quino_amine_DH_bsu"/>
</dbReference>
<dbReference type="RefSeq" id="WP_145857877.1">
    <property type="nucleotide sequence ID" value="NZ_RPFW01000005.1"/>
</dbReference>
<feature type="transmembrane region" description="Helical" evidence="2">
    <location>
        <begin position="57"/>
        <end position="78"/>
    </location>
</feature>
<proteinExistence type="predicted"/>
<sequence length="430" mass="44339">MSAKDRVSTAAEATAASVREIRPLALPENSAAAAGPRQDRGRTSSRVRSTLVTMKEIWMIPLGAAAAVAALAVSLVALRHAEPPRPAPANGSSTAAGGMPRYYAIATEGPVSHDGQAAIDVIVGDVLTGTTLATVALPAIYEGVGVNPAVGVSATANDRAFVVGARDSWGNVGYFLVRIAPGTKQVATLTQLPVPLTSPGELLGFAVSPDGKELAALSVRGNGTTLRIYSVTSGAVLRTWIAGTWRNQTDVILWQTGVSWTADGRQVAFSTVVTTGKGPGDAALVERTITAARPSGDLAAASKVVLKAPGNCASLLLTPDGGTVVCATRVDSVYGASPVSCGKTEPMFVAYSAATGKRLRVLYRHPGPCASAVYSVLWSDASARHVIGEAWTTFSGKPPRSTDRYGVAAAGKFTKFPVAKHGQWYSGPAF</sequence>
<protein>
    <recommendedName>
        <fullName evidence="5">WD40 repeat domain-containing protein</fullName>
    </recommendedName>
</protein>
<comment type="caution">
    <text evidence="3">The sequence shown here is derived from an EMBL/GenBank/DDBJ whole genome shotgun (WGS) entry which is preliminary data.</text>
</comment>
<evidence type="ECO:0000256" key="2">
    <source>
        <dbReference type="SAM" id="Phobius"/>
    </source>
</evidence>
<dbReference type="Gene3D" id="2.120.10.30">
    <property type="entry name" value="TolB, C-terminal domain"/>
    <property type="match status" value="1"/>
</dbReference>
<gene>
    <name evidence="3" type="ORF">EAS64_28215</name>
</gene>
<keyword evidence="2" id="KW-1133">Transmembrane helix</keyword>
<feature type="region of interest" description="Disordered" evidence="1">
    <location>
        <begin position="27"/>
        <end position="47"/>
    </location>
</feature>
<dbReference type="Proteomes" id="UP000460272">
    <property type="component" value="Unassembled WGS sequence"/>
</dbReference>
<dbReference type="SUPFAM" id="SSF50969">
    <property type="entry name" value="YVTN repeat-like/Quinoprotein amine dehydrogenase"/>
    <property type="match status" value="1"/>
</dbReference>
<keyword evidence="2" id="KW-0472">Membrane</keyword>
<accession>A0A6P2BWP5</accession>
<reference evidence="3 4" key="1">
    <citation type="submission" date="2018-11" db="EMBL/GenBank/DDBJ databases">
        <title>Trebonia kvetii gen.nov., sp.nov., a novel acidophilic actinobacterium, and proposal of the new actinobacterial family Treboniaceae fam. nov.</title>
        <authorList>
            <person name="Rapoport D."/>
            <person name="Sagova-Mareckova M."/>
            <person name="Sedlacek I."/>
            <person name="Provaznik J."/>
            <person name="Kralova S."/>
            <person name="Pavlinic D."/>
            <person name="Benes V."/>
            <person name="Kopecky J."/>
        </authorList>
    </citation>
    <scope>NUCLEOTIDE SEQUENCE [LARGE SCALE GENOMIC DNA]</scope>
    <source>
        <strain evidence="3 4">15Tr583</strain>
    </source>
</reference>
<keyword evidence="2" id="KW-0812">Transmembrane</keyword>